<name>A0A2G5VJ94_9PELO</name>
<feature type="region of interest" description="Disordered" evidence="1">
    <location>
        <begin position="437"/>
        <end position="468"/>
    </location>
</feature>
<proteinExistence type="predicted"/>
<reference evidence="3" key="1">
    <citation type="submission" date="2017-10" db="EMBL/GenBank/DDBJ databases">
        <title>Rapid genome shrinkage in a self-fertile nematode reveals novel sperm competition proteins.</title>
        <authorList>
            <person name="Yin D."/>
            <person name="Schwarz E.M."/>
            <person name="Thomas C.G."/>
            <person name="Felde R.L."/>
            <person name="Korf I.F."/>
            <person name="Cutter A.D."/>
            <person name="Schartner C.M."/>
            <person name="Ralston E.J."/>
            <person name="Meyer B.J."/>
            <person name="Haag E.S."/>
        </authorList>
    </citation>
    <scope>NUCLEOTIDE SEQUENCE [LARGE SCALE GENOMIC DNA]</scope>
    <source>
        <strain evidence="3">JU1422</strain>
    </source>
</reference>
<dbReference type="PANTHER" id="PTHR36936:SF2">
    <property type="entry name" value="C2H2-TYPE DOMAIN-CONTAINING PROTEIN"/>
    <property type="match status" value="1"/>
</dbReference>
<dbReference type="OrthoDB" id="5858508at2759"/>
<evidence type="ECO:0000313" key="3">
    <source>
        <dbReference type="Proteomes" id="UP000230233"/>
    </source>
</evidence>
<evidence type="ECO:0000313" key="2">
    <source>
        <dbReference type="EMBL" id="PIC51823.1"/>
    </source>
</evidence>
<feature type="region of interest" description="Disordered" evidence="1">
    <location>
        <begin position="277"/>
        <end position="317"/>
    </location>
</feature>
<sequence length="879" mass="100539">MKFTAPESDLKFWNDWIDKMNSGAPEDLNDWNDHPLFNADNEPEEDRITGQEVVKEMEKLKLLFPQWTKSLHNYFTLVYPVKRSICRLCNFTPFSPKLFYVHLFDGFHIAQLAKCQISKKSFEFWELNFSDMKELEDEGTEKKETRKFDIRKESAKFGTFSEILNMVDRKWGIPLLDPSIKPVAKLQQDQFIRYYKSLSTAMTNPAARQIAKLKKVNWKCGYCSSNVTTVAFNTELEAFDHILGQKHEEKMKFTAPLDDLLYWGNWAVEINNELAAKEEEDQKKVPEDPTSSGNSQNQMTTSSASTSTPVPALGFRNNPRVALMDPPITTDRFQMCRQDKFVHFCNELSASLTEIGIKTANSRHANWKCGYCSSETDTVVCNTQFDAFNHVLKQKHKEKMKFTAPELDFKFWCDWVDEMNSGASQSTSTVVQNLPELQKSESQVSQKSAAKVPENSNNSRVPLLAPMPKNENTVSKKQFNEMLDECAKMFQTHKKRLSAAKNIPAFVACSYCSKPDAKPLAPCNIQDQLLHILKVKHRENMQYKACLSDLQYWKSWVENYGISGKVLESRKSPSTVPPNPKPSSEILNTEPFKKGSNNPRVPLLDVPVHKGNLLRQSQYREYCEHFCKVLREKQPCAETEKSIECICFHCPGDTRITTNMELIQHVFNGKHGENIRFLASRDDFTYIEDIIRKMPATVFLNTIPQEAEAAAKPANDESMMDQIPTPIPTDPVHRTISEIPPQRRRPCNLPLYVRPKMNCSGPRKSQVAFINGLASKRINHPIPYVADGTFCDCCDEDMSGWDEVRCALHGFSVSHLRKLGNLPHFTDFQHWIEIIVRRRLSPSPQVSSCRLEIFLDLKSMKALSDVDGNLGKFEDLAGI</sequence>
<feature type="compositionally biased region" description="Polar residues" evidence="1">
    <location>
        <begin position="440"/>
        <end position="460"/>
    </location>
</feature>
<dbReference type="EMBL" id="PDUG01000001">
    <property type="protein sequence ID" value="PIC51823.1"/>
    <property type="molecule type" value="Genomic_DNA"/>
</dbReference>
<dbReference type="Proteomes" id="UP000230233">
    <property type="component" value="Chromosome I"/>
</dbReference>
<gene>
    <name evidence="2" type="primary">Cnig_chr_I.g218</name>
    <name evidence="2" type="ORF">B9Z55_000218</name>
</gene>
<evidence type="ECO:0000256" key="1">
    <source>
        <dbReference type="SAM" id="MobiDB-lite"/>
    </source>
</evidence>
<organism evidence="2 3">
    <name type="scientific">Caenorhabditis nigoni</name>
    <dbReference type="NCBI Taxonomy" id="1611254"/>
    <lineage>
        <taxon>Eukaryota</taxon>
        <taxon>Metazoa</taxon>
        <taxon>Ecdysozoa</taxon>
        <taxon>Nematoda</taxon>
        <taxon>Chromadorea</taxon>
        <taxon>Rhabditida</taxon>
        <taxon>Rhabditina</taxon>
        <taxon>Rhabditomorpha</taxon>
        <taxon>Rhabditoidea</taxon>
        <taxon>Rhabditidae</taxon>
        <taxon>Peloderinae</taxon>
        <taxon>Caenorhabditis</taxon>
    </lineage>
</organism>
<accession>A0A2G5VJ94</accession>
<feature type="compositionally biased region" description="Polar residues" evidence="1">
    <location>
        <begin position="289"/>
        <end position="299"/>
    </location>
</feature>
<dbReference type="AlphaFoldDB" id="A0A2G5VJ94"/>
<feature type="compositionally biased region" description="Basic and acidic residues" evidence="1">
    <location>
        <begin position="277"/>
        <end position="287"/>
    </location>
</feature>
<keyword evidence="3" id="KW-1185">Reference proteome</keyword>
<protein>
    <submittedName>
        <fullName evidence="2">Uncharacterized protein</fullName>
    </submittedName>
</protein>
<feature type="region of interest" description="Disordered" evidence="1">
    <location>
        <begin position="569"/>
        <end position="592"/>
    </location>
</feature>
<dbReference type="PANTHER" id="PTHR36936">
    <property type="entry name" value="PROTEIN CBG25168"/>
    <property type="match status" value="1"/>
</dbReference>
<comment type="caution">
    <text evidence="2">The sequence shown here is derived from an EMBL/GenBank/DDBJ whole genome shotgun (WGS) entry which is preliminary data.</text>
</comment>